<feature type="chain" id="PRO_5037112047" evidence="3">
    <location>
        <begin position="29"/>
        <end position="308"/>
    </location>
</feature>
<feature type="compositionally biased region" description="Polar residues" evidence="2">
    <location>
        <begin position="32"/>
        <end position="48"/>
    </location>
</feature>
<evidence type="ECO:0000313" key="5">
    <source>
        <dbReference type="Proteomes" id="UP000639396"/>
    </source>
</evidence>
<feature type="compositionally biased region" description="Polar residues" evidence="2">
    <location>
        <begin position="279"/>
        <end position="295"/>
    </location>
</feature>
<accession>A0A927H3Q7</accession>
<feature type="coiled-coil region" evidence="1">
    <location>
        <begin position="132"/>
        <end position="181"/>
    </location>
</feature>
<comment type="caution">
    <text evidence="4">The sequence shown here is derived from an EMBL/GenBank/DDBJ whole genome shotgun (WGS) entry which is preliminary data.</text>
</comment>
<dbReference type="Proteomes" id="UP000639396">
    <property type="component" value="Unassembled WGS sequence"/>
</dbReference>
<feature type="region of interest" description="Disordered" evidence="2">
    <location>
        <begin position="257"/>
        <end position="308"/>
    </location>
</feature>
<keyword evidence="3" id="KW-0732">Signal</keyword>
<evidence type="ECO:0000313" key="4">
    <source>
        <dbReference type="EMBL" id="MBD2865744.1"/>
    </source>
</evidence>
<gene>
    <name evidence="4" type="ORF">IDH45_27555</name>
</gene>
<protein>
    <submittedName>
        <fullName evidence="4">Uncharacterized protein</fullName>
    </submittedName>
</protein>
<keyword evidence="5" id="KW-1185">Reference proteome</keyword>
<feature type="region of interest" description="Disordered" evidence="2">
    <location>
        <begin position="32"/>
        <end position="62"/>
    </location>
</feature>
<dbReference type="RefSeq" id="WP_190931364.1">
    <property type="nucleotide sequence ID" value="NZ_JACXJA010000046.1"/>
</dbReference>
<organism evidence="4 5">
    <name type="scientific">Paenibacillus oceani</name>
    <dbReference type="NCBI Taxonomy" id="2772510"/>
    <lineage>
        <taxon>Bacteria</taxon>
        <taxon>Bacillati</taxon>
        <taxon>Bacillota</taxon>
        <taxon>Bacilli</taxon>
        <taxon>Bacillales</taxon>
        <taxon>Paenibacillaceae</taxon>
        <taxon>Paenibacillus</taxon>
    </lineage>
</organism>
<keyword evidence="1" id="KW-0175">Coiled coil</keyword>
<feature type="signal peptide" evidence="3">
    <location>
        <begin position="1"/>
        <end position="28"/>
    </location>
</feature>
<evidence type="ECO:0000256" key="1">
    <source>
        <dbReference type="SAM" id="Coils"/>
    </source>
</evidence>
<dbReference type="AlphaFoldDB" id="A0A927H3Q7"/>
<dbReference type="EMBL" id="JACXJA010000046">
    <property type="protein sequence ID" value="MBD2865744.1"/>
    <property type="molecule type" value="Genomic_DNA"/>
</dbReference>
<evidence type="ECO:0000256" key="3">
    <source>
        <dbReference type="SAM" id="SignalP"/>
    </source>
</evidence>
<sequence>MKLLTNWKKTILPATLALALLIPAAAYAAEQNGQSDSSGSMPGTNSTAPAKPRGKDSMNFGKGRGGFGHEGFAIQKGGKHLIGGDSVNQHKYMELLAEKYAPDTLDSWKAALTEQGTLHQELQTLLQDQGVHDALQAQRDELKEQMKAKQDELKEQIKAKQDELKQKLESGEITKEQLREQMKDGALPFGKDIKRIVTGAELQGDPAAAQASRANRQELTDAIKADNADGIRTALAKLLEDVKQSNTQLAAKVAELKTKATGQQVQPQAPKMKERGKAGSQNDSGSQSEAQTQSWKAPKSGGASVSLL</sequence>
<evidence type="ECO:0000256" key="2">
    <source>
        <dbReference type="SAM" id="MobiDB-lite"/>
    </source>
</evidence>
<name>A0A927H3Q7_9BACL</name>
<proteinExistence type="predicted"/>
<reference evidence="4" key="1">
    <citation type="submission" date="2020-09" db="EMBL/GenBank/DDBJ databases">
        <title>A novel bacterium of genus Paenibacillus, isolated from South China Sea.</title>
        <authorList>
            <person name="Huang H."/>
            <person name="Mo K."/>
            <person name="Hu Y."/>
        </authorList>
    </citation>
    <scope>NUCLEOTIDE SEQUENCE</scope>
    <source>
        <strain evidence="4">IB182363</strain>
    </source>
</reference>